<proteinExistence type="predicted"/>
<keyword evidence="4" id="KW-1185">Reference proteome</keyword>
<protein>
    <recommendedName>
        <fullName evidence="5">CxC6 like cysteine cluster associated with KDZ domain-containing protein</fullName>
    </recommendedName>
</protein>
<evidence type="ECO:0000313" key="4">
    <source>
        <dbReference type="Proteomes" id="UP000297245"/>
    </source>
</evidence>
<evidence type="ECO:0000259" key="2">
    <source>
        <dbReference type="Pfam" id="PF18721"/>
    </source>
</evidence>
<feature type="non-terminal residue" evidence="3">
    <location>
        <position position="1"/>
    </location>
</feature>
<feature type="domain" description="CxC6 like cysteine cluster associated with KDZ" evidence="2">
    <location>
        <begin position="314"/>
        <end position="378"/>
    </location>
</feature>
<sequence>FVLLSCHLKKNILAIWPSWQPPTETPPILPDETILFLQNVCDMPYEFVEGLWKAVKDVVWKQDPMLECVKDDNAVQQTFKKKGGRLYRDLWPPTTVCINPRCKYVTANKKIKLQGLVEHEGVLYTKERGAIPIRTNQITCEGCRVVYHHDYYITTNSETKERKRFYYKSYEDEKPLPNVLQVSTHHFVEVSLVTMWRFTMLFSWTSATSCIETYTACDTYGNVSAEWSIKPLLRVEYVYDSFKILSLLEFHHSQGSQLRVPQAMDQVHRFDIAMQEVNEFIRVHSQPEIGHRCDKCVRNFFKDGKEEMEVFAVVCDGVTVGRPTCGVAHCKGQLSSTKVSFCEAHSSKERQCRINGCEAQATPGSKSCADVDHKAVERCYNEVGQSTFLLKQRSERAHQAFKETNDVWDAEVDLDTGSGLMFDVVHQGKKKNIRAQFGRKRTHNEQLIICPCGIIVARETFFHSEAFSLVASFCKETFQHRRKPNHFIYDTNCILSKHVRNHTDPEMRQFFKDIGLAVDVFHFKSKHKESDTYCGQNCNPFDFPELLYTDENGRTKWYFNTSIAEQTNTWFSRYQPMCREMGSIFYDFFLNQMVLMHNVHKKNQLTREGFNPRYW</sequence>
<dbReference type="AlphaFoldDB" id="A0A4S8MBY5"/>
<accession>A0A4S8MBY5</accession>
<dbReference type="EMBL" id="ML179110">
    <property type="protein sequence ID" value="THV00023.1"/>
    <property type="molecule type" value="Genomic_DNA"/>
</dbReference>
<feature type="domain" description="CxC5 like cysteine cluster associated with KDZ" evidence="1">
    <location>
        <begin position="87"/>
        <end position="216"/>
    </location>
</feature>
<organism evidence="3 4">
    <name type="scientific">Dendrothele bispora (strain CBS 962.96)</name>
    <dbReference type="NCBI Taxonomy" id="1314807"/>
    <lineage>
        <taxon>Eukaryota</taxon>
        <taxon>Fungi</taxon>
        <taxon>Dikarya</taxon>
        <taxon>Basidiomycota</taxon>
        <taxon>Agaricomycotina</taxon>
        <taxon>Agaricomycetes</taxon>
        <taxon>Agaricomycetidae</taxon>
        <taxon>Agaricales</taxon>
        <taxon>Agaricales incertae sedis</taxon>
        <taxon>Dendrothele</taxon>
    </lineage>
</organism>
<reference evidence="3 4" key="1">
    <citation type="journal article" date="2019" name="Nat. Ecol. Evol.">
        <title>Megaphylogeny resolves global patterns of mushroom evolution.</title>
        <authorList>
            <person name="Varga T."/>
            <person name="Krizsan K."/>
            <person name="Foldi C."/>
            <person name="Dima B."/>
            <person name="Sanchez-Garcia M."/>
            <person name="Sanchez-Ramirez S."/>
            <person name="Szollosi G.J."/>
            <person name="Szarkandi J.G."/>
            <person name="Papp V."/>
            <person name="Albert L."/>
            <person name="Andreopoulos W."/>
            <person name="Angelini C."/>
            <person name="Antonin V."/>
            <person name="Barry K.W."/>
            <person name="Bougher N.L."/>
            <person name="Buchanan P."/>
            <person name="Buyck B."/>
            <person name="Bense V."/>
            <person name="Catcheside P."/>
            <person name="Chovatia M."/>
            <person name="Cooper J."/>
            <person name="Damon W."/>
            <person name="Desjardin D."/>
            <person name="Finy P."/>
            <person name="Geml J."/>
            <person name="Haridas S."/>
            <person name="Hughes K."/>
            <person name="Justo A."/>
            <person name="Karasinski D."/>
            <person name="Kautmanova I."/>
            <person name="Kiss B."/>
            <person name="Kocsube S."/>
            <person name="Kotiranta H."/>
            <person name="LaButti K.M."/>
            <person name="Lechner B.E."/>
            <person name="Liimatainen K."/>
            <person name="Lipzen A."/>
            <person name="Lukacs Z."/>
            <person name="Mihaltcheva S."/>
            <person name="Morgado L.N."/>
            <person name="Niskanen T."/>
            <person name="Noordeloos M.E."/>
            <person name="Ohm R.A."/>
            <person name="Ortiz-Santana B."/>
            <person name="Ovrebo C."/>
            <person name="Racz N."/>
            <person name="Riley R."/>
            <person name="Savchenko A."/>
            <person name="Shiryaev A."/>
            <person name="Soop K."/>
            <person name="Spirin V."/>
            <person name="Szebenyi C."/>
            <person name="Tomsovsky M."/>
            <person name="Tulloss R.E."/>
            <person name="Uehling J."/>
            <person name="Grigoriev I.V."/>
            <person name="Vagvolgyi C."/>
            <person name="Papp T."/>
            <person name="Martin F.M."/>
            <person name="Miettinen O."/>
            <person name="Hibbett D.S."/>
            <person name="Nagy L.G."/>
        </authorList>
    </citation>
    <scope>NUCLEOTIDE SEQUENCE [LARGE SCALE GENOMIC DNA]</scope>
    <source>
        <strain evidence="3 4">CBS 962.96</strain>
    </source>
</reference>
<dbReference type="OrthoDB" id="3055037at2759"/>
<evidence type="ECO:0000259" key="1">
    <source>
        <dbReference type="Pfam" id="PF18718"/>
    </source>
</evidence>
<name>A0A4S8MBY5_DENBC</name>
<feature type="non-terminal residue" evidence="3">
    <location>
        <position position="615"/>
    </location>
</feature>
<evidence type="ECO:0000313" key="3">
    <source>
        <dbReference type="EMBL" id="THV00023.1"/>
    </source>
</evidence>
<gene>
    <name evidence="3" type="ORF">K435DRAFT_606423</name>
</gene>
<dbReference type="Pfam" id="PF18718">
    <property type="entry name" value="CxC5"/>
    <property type="match status" value="1"/>
</dbReference>
<dbReference type="Proteomes" id="UP000297245">
    <property type="component" value="Unassembled WGS sequence"/>
</dbReference>
<dbReference type="InterPro" id="IPR040898">
    <property type="entry name" value="CxC6"/>
</dbReference>
<dbReference type="Pfam" id="PF18721">
    <property type="entry name" value="CxC6"/>
    <property type="match status" value="1"/>
</dbReference>
<evidence type="ECO:0008006" key="5">
    <source>
        <dbReference type="Google" id="ProtNLM"/>
    </source>
</evidence>
<dbReference type="InterPro" id="IPR041539">
    <property type="entry name" value="CxC5"/>
</dbReference>